<evidence type="ECO:0000256" key="5">
    <source>
        <dbReference type="ARBA" id="ARBA00022989"/>
    </source>
</evidence>
<dbReference type="InterPro" id="IPR000537">
    <property type="entry name" value="UbiA_prenyltransferase"/>
</dbReference>
<keyword evidence="3" id="KW-0808">Transferase</keyword>
<comment type="subcellular location">
    <subcellularLocation>
        <location evidence="1">Plastid</location>
        <location evidence="1">Chloroplast membrane</location>
        <topology evidence="1">Multi-pass membrane protein</topology>
    </subcellularLocation>
</comment>
<feature type="non-terminal residue" evidence="8">
    <location>
        <position position="237"/>
    </location>
</feature>
<protein>
    <submittedName>
        <fullName evidence="8">Hypoxanthine-guanine phosphoribosyltransferase</fullName>
    </submittedName>
</protein>
<evidence type="ECO:0000256" key="6">
    <source>
        <dbReference type="ARBA" id="ARBA00023136"/>
    </source>
</evidence>
<keyword evidence="4 7" id="KW-0812">Transmembrane</keyword>
<evidence type="ECO:0000313" key="8">
    <source>
        <dbReference type="EMBL" id="MED6115408.1"/>
    </source>
</evidence>
<reference evidence="8 9" key="1">
    <citation type="journal article" date="2023" name="Plants (Basel)">
        <title>Bridging the Gap: Combining Genomics and Transcriptomics Approaches to Understand Stylosanthes scabra, an Orphan Legume from the Brazilian Caatinga.</title>
        <authorList>
            <person name="Ferreira-Neto J.R.C."/>
            <person name="da Silva M.D."/>
            <person name="Binneck E."/>
            <person name="de Melo N.F."/>
            <person name="da Silva R.H."/>
            <person name="de Melo A.L.T.M."/>
            <person name="Pandolfi V."/>
            <person name="Bustamante F.O."/>
            <person name="Brasileiro-Vidal A.C."/>
            <person name="Benko-Iseppon A.M."/>
        </authorList>
    </citation>
    <scope>NUCLEOTIDE SEQUENCE [LARGE SCALE GENOMIC DNA]</scope>
    <source>
        <tissue evidence="8">Leaves</tissue>
    </source>
</reference>
<proteinExistence type="inferred from homology"/>
<evidence type="ECO:0000256" key="2">
    <source>
        <dbReference type="ARBA" id="ARBA00005985"/>
    </source>
</evidence>
<evidence type="ECO:0000256" key="7">
    <source>
        <dbReference type="SAM" id="Phobius"/>
    </source>
</evidence>
<keyword evidence="8" id="KW-0328">Glycosyltransferase</keyword>
<dbReference type="Proteomes" id="UP001341840">
    <property type="component" value="Unassembled WGS sequence"/>
</dbReference>
<feature type="transmembrane region" description="Helical" evidence="7">
    <location>
        <begin position="220"/>
        <end position="236"/>
    </location>
</feature>
<organism evidence="8 9">
    <name type="scientific">Stylosanthes scabra</name>
    <dbReference type="NCBI Taxonomy" id="79078"/>
    <lineage>
        <taxon>Eukaryota</taxon>
        <taxon>Viridiplantae</taxon>
        <taxon>Streptophyta</taxon>
        <taxon>Embryophyta</taxon>
        <taxon>Tracheophyta</taxon>
        <taxon>Spermatophyta</taxon>
        <taxon>Magnoliopsida</taxon>
        <taxon>eudicotyledons</taxon>
        <taxon>Gunneridae</taxon>
        <taxon>Pentapetalae</taxon>
        <taxon>rosids</taxon>
        <taxon>fabids</taxon>
        <taxon>Fabales</taxon>
        <taxon>Fabaceae</taxon>
        <taxon>Papilionoideae</taxon>
        <taxon>50 kb inversion clade</taxon>
        <taxon>dalbergioids sensu lato</taxon>
        <taxon>Dalbergieae</taxon>
        <taxon>Pterocarpus clade</taxon>
        <taxon>Stylosanthes</taxon>
    </lineage>
</organism>
<dbReference type="GO" id="GO:0016757">
    <property type="term" value="F:glycosyltransferase activity"/>
    <property type="evidence" value="ECO:0007669"/>
    <property type="project" value="UniProtKB-KW"/>
</dbReference>
<name>A0ABU6QUY5_9FABA</name>
<evidence type="ECO:0000313" key="9">
    <source>
        <dbReference type="Proteomes" id="UP001341840"/>
    </source>
</evidence>
<comment type="similarity">
    <text evidence="2">Belongs to the UbiA prenyltransferase family.</text>
</comment>
<dbReference type="PANTHER" id="PTHR43009">
    <property type="entry name" value="HOMOGENTISATE SOLANESYLTRANSFERASE, CHLOROPLASTIC"/>
    <property type="match status" value="1"/>
</dbReference>
<evidence type="ECO:0000256" key="3">
    <source>
        <dbReference type="ARBA" id="ARBA00022679"/>
    </source>
</evidence>
<keyword evidence="9" id="KW-1185">Reference proteome</keyword>
<comment type="caution">
    <text evidence="8">The sequence shown here is derived from an EMBL/GenBank/DDBJ whole genome shotgun (WGS) entry which is preliminary data.</text>
</comment>
<keyword evidence="5 7" id="KW-1133">Transmembrane helix</keyword>
<dbReference type="EMBL" id="JASCZI010001730">
    <property type="protein sequence ID" value="MED6115408.1"/>
    <property type="molecule type" value="Genomic_DNA"/>
</dbReference>
<dbReference type="Pfam" id="PF01040">
    <property type="entry name" value="UbiA"/>
    <property type="match status" value="1"/>
</dbReference>
<dbReference type="Gene3D" id="1.10.357.140">
    <property type="entry name" value="UbiA prenyltransferase"/>
    <property type="match status" value="1"/>
</dbReference>
<dbReference type="PANTHER" id="PTHR43009:SF7">
    <property type="entry name" value="HOMOGENTISATE GERANYLGERANYLTRANSFERASE, CHLOROPLASTIC"/>
    <property type="match status" value="1"/>
</dbReference>
<evidence type="ECO:0000256" key="1">
    <source>
        <dbReference type="ARBA" id="ARBA00004508"/>
    </source>
</evidence>
<evidence type="ECO:0000256" key="4">
    <source>
        <dbReference type="ARBA" id="ARBA00022692"/>
    </source>
</evidence>
<gene>
    <name evidence="8" type="primary">HPT1_18</name>
    <name evidence="8" type="ORF">PIB30_090229</name>
</gene>
<accession>A0ABU6QUY5</accession>
<feature type="transmembrane region" description="Helical" evidence="7">
    <location>
        <begin position="148"/>
        <end position="173"/>
    </location>
</feature>
<feature type="transmembrane region" description="Helical" evidence="7">
    <location>
        <begin position="117"/>
        <end position="136"/>
    </location>
</feature>
<keyword evidence="6 7" id="KW-0472">Membrane</keyword>
<dbReference type="InterPro" id="IPR044878">
    <property type="entry name" value="UbiA_sf"/>
</dbReference>
<feature type="transmembrane region" description="Helical" evidence="7">
    <location>
        <begin position="194"/>
        <end position="214"/>
    </location>
</feature>
<sequence length="237" mass="26394">MASSTSRLLLRGSFPPTKPMFITTSTGPHAVRALWHHKNGVKYPKEKNCIGKSSLLLLLQNNQKHHYATSDKIIKRNCFINNAIPSQSNEPAESHKDYFPKSIWNSIKDVMHTIQKFSVFYAWIGLLLGVLSSSLLAVESLSDISPKFFISIFQFMAAYSFMQLYVTGVNHLADIEIDKINKPYRPLASSKISYGGGVAIVVASIFMSFGIGLMIGSKPLLWGLVLNFLLMTAYSVN</sequence>